<protein>
    <recommendedName>
        <fullName evidence="5">DUF805 domain-containing protein</fullName>
    </recommendedName>
</protein>
<dbReference type="Pfam" id="PF05656">
    <property type="entry name" value="DUF805"/>
    <property type="match status" value="1"/>
</dbReference>
<dbReference type="OrthoDB" id="9812349at2"/>
<accession>A0A176YXX6</accession>
<dbReference type="RefSeq" id="WP_063698771.1">
    <property type="nucleotide sequence ID" value="NZ_LUUB01000039.1"/>
</dbReference>
<reference evidence="3 4" key="1">
    <citation type="submission" date="2016-03" db="EMBL/GenBank/DDBJ databases">
        <title>Draft Genome Sequence of the Strain BR 10245 (Bradyrhizobium sp.) isolated from nodules of Centrolobium paraense.</title>
        <authorList>
            <person name="Simoes-Araujo J.L.Sr."/>
            <person name="Barauna A.C."/>
            <person name="Silva K."/>
            <person name="Zilli J.E."/>
        </authorList>
    </citation>
    <scope>NUCLEOTIDE SEQUENCE [LARGE SCALE GENOMIC DNA]</scope>
    <source>
        <strain evidence="3 4">BR 10245</strain>
    </source>
</reference>
<proteinExistence type="predicted"/>
<evidence type="ECO:0008006" key="5">
    <source>
        <dbReference type="Google" id="ProtNLM"/>
    </source>
</evidence>
<feature type="transmembrane region" description="Helical" evidence="2">
    <location>
        <begin position="84"/>
        <end position="101"/>
    </location>
</feature>
<sequence>MDWTWYLFRFDGRINRALLRQALLIVMLLASLLGMIGQAIRVGNGQESFTTCLTFSFNFALDDLFNVVDPRAYRLLASADRPTLIIKALGTSLFFWIYLATATKRLHDRNRSGWWIVPFFIIPSLFDQFSDLLPESDWVLPFAWAIHIPWLWGLAEMFGLRGSLGSNRFGPDPLADIEDGSAFAPNPTRNWDQQSELEFVPHSASPPDGMHVKRGT</sequence>
<dbReference type="STRING" id="1505087.AYJ54_46165"/>
<name>A0A176YXX6_9BRAD</name>
<dbReference type="InterPro" id="IPR008523">
    <property type="entry name" value="DUF805"/>
</dbReference>
<evidence type="ECO:0000313" key="3">
    <source>
        <dbReference type="EMBL" id="OAF12642.1"/>
    </source>
</evidence>
<keyword evidence="4" id="KW-1185">Reference proteome</keyword>
<keyword evidence="2" id="KW-0472">Membrane</keyword>
<dbReference type="GO" id="GO:0005886">
    <property type="term" value="C:plasma membrane"/>
    <property type="evidence" value="ECO:0007669"/>
    <property type="project" value="TreeGrafter"/>
</dbReference>
<gene>
    <name evidence="3" type="ORF">AYJ54_46165</name>
</gene>
<feature type="transmembrane region" description="Helical" evidence="2">
    <location>
        <begin position="21"/>
        <end position="40"/>
    </location>
</feature>
<evidence type="ECO:0000313" key="4">
    <source>
        <dbReference type="Proteomes" id="UP000076959"/>
    </source>
</evidence>
<dbReference type="AlphaFoldDB" id="A0A176YXX6"/>
<keyword evidence="2" id="KW-1133">Transmembrane helix</keyword>
<organism evidence="3 4">
    <name type="scientific">Bradyrhizobium centrolobii</name>
    <dbReference type="NCBI Taxonomy" id="1505087"/>
    <lineage>
        <taxon>Bacteria</taxon>
        <taxon>Pseudomonadati</taxon>
        <taxon>Pseudomonadota</taxon>
        <taxon>Alphaproteobacteria</taxon>
        <taxon>Hyphomicrobiales</taxon>
        <taxon>Nitrobacteraceae</taxon>
        <taxon>Bradyrhizobium</taxon>
    </lineage>
</organism>
<dbReference type="EMBL" id="LUUB01000039">
    <property type="protein sequence ID" value="OAF12642.1"/>
    <property type="molecule type" value="Genomic_DNA"/>
</dbReference>
<feature type="region of interest" description="Disordered" evidence="1">
    <location>
        <begin position="194"/>
        <end position="216"/>
    </location>
</feature>
<comment type="caution">
    <text evidence="3">The sequence shown here is derived from an EMBL/GenBank/DDBJ whole genome shotgun (WGS) entry which is preliminary data.</text>
</comment>
<dbReference type="PANTHER" id="PTHR34980">
    <property type="entry name" value="INNER MEMBRANE PROTEIN-RELATED-RELATED"/>
    <property type="match status" value="1"/>
</dbReference>
<keyword evidence="2" id="KW-0812">Transmembrane</keyword>
<dbReference type="PANTHER" id="PTHR34980:SF3">
    <property type="entry name" value="BLR8105 PROTEIN"/>
    <property type="match status" value="1"/>
</dbReference>
<evidence type="ECO:0000256" key="2">
    <source>
        <dbReference type="SAM" id="Phobius"/>
    </source>
</evidence>
<evidence type="ECO:0000256" key="1">
    <source>
        <dbReference type="SAM" id="MobiDB-lite"/>
    </source>
</evidence>
<dbReference type="Proteomes" id="UP000076959">
    <property type="component" value="Unassembled WGS sequence"/>
</dbReference>